<feature type="non-terminal residue" evidence="1">
    <location>
        <position position="208"/>
    </location>
</feature>
<dbReference type="EMBL" id="UINC01088270">
    <property type="protein sequence ID" value="SVC38341.1"/>
    <property type="molecule type" value="Genomic_DNA"/>
</dbReference>
<gene>
    <name evidence="1" type="ORF">METZ01_LOCUS291195</name>
</gene>
<evidence type="ECO:0000313" key="1">
    <source>
        <dbReference type="EMBL" id="SVC38341.1"/>
    </source>
</evidence>
<proteinExistence type="predicted"/>
<accession>A0A382LTX3</accession>
<reference evidence="1" key="1">
    <citation type="submission" date="2018-05" db="EMBL/GenBank/DDBJ databases">
        <authorList>
            <person name="Lanie J.A."/>
            <person name="Ng W.-L."/>
            <person name="Kazmierczak K.M."/>
            <person name="Andrzejewski T.M."/>
            <person name="Davidsen T.M."/>
            <person name="Wayne K.J."/>
            <person name="Tettelin H."/>
            <person name="Glass J.I."/>
            <person name="Rusch D."/>
            <person name="Podicherti R."/>
            <person name="Tsui H.-C.T."/>
            <person name="Winkler M.E."/>
        </authorList>
    </citation>
    <scope>NUCLEOTIDE SEQUENCE</scope>
</reference>
<name>A0A382LTX3_9ZZZZ</name>
<organism evidence="1">
    <name type="scientific">marine metagenome</name>
    <dbReference type="NCBI Taxonomy" id="408172"/>
    <lineage>
        <taxon>unclassified sequences</taxon>
        <taxon>metagenomes</taxon>
        <taxon>ecological metagenomes</taxon>
    </lineage>
</organism>
<sequence>MTEDADDISIGITGLSEWDVEEDQLGRGLLLITNRGSIRTIIHHDSTSPTHRGVVWVGGARGGFDGPAGSMFKLLGDSLSPGITSLRVDYRQPNVLVECVMDTLAALSFLSGTGHTDVILIGHSFGGAVVIKTAPYSEVAKGVVALSSQTFGAGDVAQISPSPLLLVHGEADTVLSQDSSRQIYDWAEEPKELRLIPENGHRLEESAE</sequence>
<protein>
    <submittedName>
        <fullName evidence="1">Uncharacterized protein</fullName>
    </submittedName>
</protein>
<dbReference type="SUPFAM" id="SSF53474">
    <property type="entry name" value="alpha/beta-Hydrolases"/>
    <property type="match status" value="1"/>
</dbReference>
<dbReference type="Gene3D" id="3.40.50.1820">
    <property type="entry name" value="alpha/beta hydrolase"/>
    <property type="match status" value="1"/>
</dbReference>
<dbReference type="AlphaFoldDB" id="A0A382LTX3"/>
<dbReference type="InterPro" id="IPR029058">
    <property type="entry name" value="AB_hydrolase_fold"/>
</dbReference>